<sequence>MSDHKRPLRRATAVLVATGALLAGGAATAVPASAEPDPMTLAQCLERAFKNGESLITATTKCFQAKP</sequence>
<gene>
    <name evidence="2" type="ORF">D5H75_18790</name>
</gene>
<evidence type="ECO:0000256" key="1">
    <source>
        <dbReference type="SAM" id="SignalP"/>
    </source>
</evidence>
<organism evidence="2 3">
    <name type="scientific">Bailinhaonella thermotolerans</name>
    <dbReference type="NCBI Taxonomy" id="1070861"/>
    <lineage>
        <taxon>Bacteria</taxon>
        <taxon>Bacillati</taxon>
        <taxon>Actinomycetota</taxon>
        <taxon>Actinomycetes</taxon>
        <taxon>Streptosporangiales</taxon>
        <taxon>Streptosporangiaceae</taxon>
        <taxon>Bailinhaonella</taxon>
    </lineage>
</organism>
<evidence type="ECO:0000313" key="3">
    <source>
        <dbReference type="Proteomes" id="UP000265768"/>
    </source>
</evidence>
<feature type="signal peptide" evidence="1">
    <location>
        <begin position="1"/>
        <end position="29"/>
    </location>
</feature>
<dbReference type="Proteomes" id="UP000265768">
    <property type="component" value="Unassembled WGS sequence"/>
</dbReference>
<evidence type="ECO:0000313" key="2">
    <source>
        <dbReference type="EMBL" id="RJL31745.1"/>
    </source>
</evidence>
<keyword evidence="3" id="KW-1185">Reference proteome</keyword>
<dbReference type="RefSeq" id="WP_119927772.1">
    <property type="nucleotide sequence ID" value="NZ_QZEY01000006.1"/>
</dbReference>
<protein>
    <submittedName>
        <fullName evidence="2">Uncharacterized protein</fullName>
    </submittedName>
</protein>
<dbReference type="EMBL" id="QZEY01000006">
    <property type="protein sequence ID" value="RJL31745.1"/>
    <property type="molecule type" value="Genomic_DNA"/>
</dbReference>
<feature type="chain" id="PRO_5038399112" evidence="1">
    <location>
        <begin position="30"/>
        <end position="67"/>
    </location>
</feature>
<comment type="caution">
    <text evidence="2">The sequence shown here is derived from an EMBL/GenBank/DDBJ whole genome shotgun (WGS) entry which is preliminary data.</text>
</comment>
<keyword evidence="1" id="KW-0732">Signal</keyword>
<name>A0A3A4ATW9_9ACTN</name>
<proteinExistence type="predicted"/>
<dbReference type="AlphaFoldDB" id="A0A3A4ATW9"/>
<accession>A0A3A4ATW9</accession>
<reference evidence="2 3" key="1">
    <citation type="submission" date="2018-09" db="EMBL/GenBank/DDBJ databases">
        <title>YIM 75507 draft genome.</title>
        <authorList>
            <person name="Tang S."/>
            <person name="Feng Y."/>
        </authorList>
    </citation>
    <scope>NUCLEOTIDE SEQUENCE [LARGE SCALE GENOMIC DNA]</scope>
    <source>
        <strain evidence="2 3">YIM 75507</strain>
    </source>
</reference>